<accession>A0A8H7W9X9</accession>
<dbReference type="InterPro" id="IPR050930">
    <property type="entry name" value="MFS_Vesicular_Transporter"/>
</dbReference>
<keyword evidence="4 6" id="KW-1133">Transmembrane helix</keyword>
<evidence type="ECO:0000259" key="7">
    <source>
        <dbReference type="PROSITE" id="PS50850"/>
    </source>
</evidence>
<feature type="transmembrane region" description="Helical" evidence="6">
    <location>
        <begin position="12"/>
        <end position="32"/>
    </location>
</feature>
<dbReference type="InterPro" id="IPR036259">
    <property type="entry name" value="MFS_trans_sf"/>
</dbReference>
<evidence type="ECO:0000256" key="5">
    <source>
        <dbReference type="ARBA" id="ARBA00023136"/>
    </source>
</evidence>
<proteinExistence type="predicted"/>
<comment type="subcellular location">
    <subcellularLocation>
        <location evidence="1">Membrane</location>
        <topology evidence="1">Multi-pass membrane protein</topology>
    </subcellularLocation>
</comment>
<dbReference type="Gene3D" id="1.20.1250.20">
    <property type="entry name" value="MFS general substrate transporter like domains"/>
    <property type="match status" value="2"/>
</dbReference>
<dbReference type="GO" id="GO:0016020">
    <property type="term" value="C:membrane"/>
    <property type="evidence" value="ECO:0007669"/>
    <property type="project" value="UniProtKB-SubCell"/>
</dbReference>
<keyword evidence="9" id="KW-1185">Reference proteome</keyword>
<dbReference type="InterPro" id="IPR020846">
    <property type="entry name" value="MFS_dom"/>
</dbReference>
<dbReference type="PANTHER" id="PTHR23506:SF23">
    <property type="entry name" value="GH10249P"/>
    <property type="match status" value="1"/>
</dbReference>
<feature type="transmembrane region" description="Helical" evidence="6">
    <location>
        <begin position="71"/>
        <end position="92"/>
    </location>
</feature>
<dbReference type="PANTHER" id="PTHR23506">
    <property type="entry name" value="GH10249P"/>
    <property type="match status" value="1"/>
</dbReference>
<feature type="transmembrane region" description="Helical" evidence="6">
    <location>
        <begin position="245"/>
        <end position="268"/>
    </location>
</feature>
<dbReference type="SUPFAM" id="SSF103473">
    <property type="entry name" value="MFS general substrate transporter"/>
    <property type="match status" value="1"/>
</dbReference>
<evidence type="ECO:0000256" key="1">
    <source>
        <dbReference type="ARBA" id="ARBA00004141"/>
    </source>
</evidence>
<name>A0A8H7W9X9_9HELO</name>
<dbReference type="EMBL" id="JAFJYH010000172">
    <property type="protein sequence ID" value="KAG4416864.1"/>
    <property type="molecule type" value="Genomic_DNA"/>
</dbReference>
<comment type="caution">
    <text evidence="8">The sequence shown here is derived from an EMBL/GenBank/DDBJ whole genome shotgun (WGS) entry which is preliminary data.</text>
</comment>
<gene>
    <name evidence="8" type="ORF">IFR04_010006</name>
</gene>
<keyword evidence="3 6" id="KW-0812">Transmembrane</keyword>
<evidence type="ECO:0000256" key="4">
    <source>
        <dbReference type="ARBA" id="ARBA00022989"/>
    </source>
</evidence>
<keyword evidence="5 6" id="KW-0472">Membrane</keyword>
<dbReference type="AlphaFoldDB" id="A0A8H7W9X9"/>
<feature type="domain" description="Major facilitator superfamily (MFS) profile" evidence="7">
    <location>
        <begin position="1"/>
        <end position="338"/>
    </location>
</feature>
<sequence>MSRLGVIQKWTSGLLGIFGAVVLVGSPIVGLVSDGGTSRKPAYTFGLACLVGGISALAITNQLWMLVVSRILQGISAAVVFTVGLAIVADSVEPRDIGYYTRHVISSMSCGVLMGPFFGIIAFNFAGHFAVVGLMALTALVDIILRVFMIEKSEAKVYGDLWSICTAMTSGNPSFLDLPGLSLFFLVPFVVIIASFDAVLPIFLEDVLGWTSFKVTLCFLAVAIPNALLGPVAGMLSDKCAKSKYGFCALFWWLSISTAASFNISPLAADLLFVVDMLVSKGDTAAYAQSYGLFTSAMAGGTLVGPVLGGYLKETFGWTTMTWGLGICAASGAIPVET</sequence>
<dbReference type="OrthoDB" id="5086884at2759"/>
<evidence type="ECO:0000313" key="9">
    <source>
        <dbReference type="Proteomes" id="UP000664132"/>
    </source>
</evidence>
<feature type="transmembrane region" description="Helical" evidence="6">
    <location>
        <begin position="104"/>
        <end position="123"/>
    </location>
</feature>
<dbReference type="Proteomes" id="UP000664132">
    <property type="component" value="Unassembled WGS sequence"/>
</dbReference>
<keyword evidence="2" id="KW-0813">Transport</keyword>
<dbReference type="PROSITE" id="PS50850">
    <property type="entry name" value="MFS"/>
    <property type="match status" value="1"/>
</dbReference>
<feature type="transmembrane region" description="Helical" evidence="6">
    <location>
        <begin position="288"/>
        <end position="312"/>
    </location>
</feature>
<dbReference type="Pfam" id="PF07690">
    <property type="entry name" value="MFS_1"/>
    <property type="match status" value="1"/>
</dbReference>
<evidence type="ECO:0000313" key="8">
    <source>
        <dbReference type="EMBL" id="KAG4416864.1"/>
    </source>
</evidence>
<evidence type="ECO:0000256" key="6">
    <source>
        <dbReference type="SAM" id="Phobius"/>
    </source>
</evidence>
<feature type="transmembrane region" description="Helical" evidence="6">
    <location>
        <begin position="210"/>
        <end position="233"/>
    </location>
</feature>
<evidence type="ECO:0000256" key="3">
    <source>
        <dbReference type="ARBA" id="ARBA00022692"/>
    </source>
</evidence>
<feature type="transmembrane region" description="Helical" evidence="6">
    <location>
        <begin position="44"/>
        <end position="65"/>
    </location>
</feature>
<protein>
    <recommendedName>
        <fullName evidence="7">Major facilitator superfamily (MFS) profile domain-containing protein</fullName>
    </recommendedName>
</protein>
<reference evidence="8" key="1">
    <citation type="submission" date="2021-02" db="EMBL/GenBank/DDBJ databases">
        <title>Genome sequence Cadophora malorum strain M34.</title>
        <authorList>
            <person name="Stefanovic E."/>
            <person name="Vu D."/>
            <person name="Scully C."/>
            <person name="Dijksterhuis J."/>
            <person name="Roader J."/>
            <person name="Houbraken J."/>
        </authorList>
    </citation>
    <scope>NUCLEOTIDE SEQUENCE</scope>
    <source>
        <strain evidence="8">M34</strain>
    </source>
</reference>
<feature type="transmembrane region" description="Helical" evidence="6">
    <location>
        <begin position="129"/>
        <end position="148"/>
    </location>
</feature>
<organism evidence="8 9">
    <name type="scientific">Cadophora malorum</name>
    <dbReference type="NCBI Taxonomy" id="108018"/>
    <lineage>
        <taxon>Eukaryota</taxon>
        <taxon>Fungi</taxon>
        <taxon>Dikarya</taxon>
        <taxon>Ascomycota</taxon>
        <taxon>Pezizomycotina</taxon>
        <taxon>Leotiomycetes</taxon>
        <taxon>Helotiales</taxon>
        <taxon>Ploettnerulaceae</taxon>
        <taxon>Cadophora</taxon>
    </lineage>
</organism>
<dbReference type="GO" id="GO:0022857">
    <property type="term" value="F:transmembrane transporter activity"/>
    <property type="evidence" value="ECO:0007669"/>
    <property type="project" value="InterPro"/>
</dbReference>
<feature type="transmembrane region" description="Helical" evidence="6">
    <location>
        <begin position="183"/>
        <end position="204"/>
    </location>
</feature>
<dbReference type="InterPro" id="IPR011701">
    <property type="entry name" value="MFS"/>
</dbReference>
<evidence type="ECO:0000256" key="2">
    <source>
        <dbReference type="ARBA" id="ARBA00022448"/>
    </source>
</evidence>